<organism evidence="1 2">
    <name type="scientific">Ixodes persulcatus</name>
    <name type="common">Taiga tick</name>
    <dbReference type="NCBI Taxonomy" id="34615"/>
    <lineage>
        <taxon>Eukaryota</taxon>
        <taxon>Metazoa</taxon>
        <taxon>Ecdysozoa</taxon>
        <taxon>Arthropoda</taxon>
        <taxon>Chelicerata</taxon>
        <taxon>Arachnida</taxon>
        <taxon>Acari</taxon>
        <taxon>Parasitiformes</taxon>
        <taxon>Ixodida</taxon>
        <taxon>Ixodoidea</taxon>
        <taxon>Ixodidae</taxon>
        <taxon>Ixodinae</taxon>
        <taxon>Ixodes</taxon>
    </lineage>
</organism>
<comment type="caution">
    <text evidence="1">The sequence shown here is derived from an EMBL/GenBank/DDBJ whole genome shotgun (WGS) entry which is preliminary data.</text>
</comment>
<feature type="non-terminal residue" evidence="1">
    <location>
        <position position="1"/>
    </location>
</feature>
<evidence type="ECO:0000313" key="2">
    <source>
        <dbReference type="Proteomes" id="UP000805193"/>
    </source>
</evidence>
<proteinExistence type="predicted"/>
<sequence length="101" mass="11158">AFLAFVLLWSPPPTQTSAGFLIPLPSSRECINCQRPDNVFFLEHPSLRGWIFPAATSSTMTSVLDSDASSDINGWQWNLLFSGRGSSTDNMAYVPRFCALQ</sequence>
<accession>A0AC60R0V8</accession>
<gene>
    <name evidence="1" type="ORF">HPB47_013969</name>
</gene>
<name>A0AC60R0V8_IXOPE</name>
<evidence type="ECO:0000313" key="1">
    <source>
        <dbReference type="EMBL" id="KAG0444282.1"/>
    </source>
</evidence>
<dbReference type="Proteomes" id="UP000805193">
    <property type="component" value="Unassembled WGS sequence"/>
</dbReference>
<keyword evidence="2" id="KW-1185">Reference proteome</keyword>
<protein>
    <submittedName>
        <fullName evidence="1">Uncharacterized protein</fullName>
    </submittedName>
</protein>
<reference evidence="1 2" key="1">
    <citation type="journal article" date="2020" name="Cell">
        <title>Large-Scale Comparative Analyses of Tick Genomes Elucidate Their Genetic Diversity and Vector Capacities.</title>
        <authorList>
            <consortium name="Tick Genome and Microbiome Consortium (TIGMIC)"/>
            <person name="Jia N."/>
            <person name="Wang J."/>
            <person name="Shi W."/>
            <person name="Du L."/>
            <person name="Sun Y."/>
            <person name="Zhan W."/>
            <person name="Jiang J.F."/>
            <person name="Wang Q."/>
            <person name="Zhang B."/>
            <person name="Ji P."/>
            <person name="Bell-Sakyi L."/>
            <person name="Cui X.M."/>
            <person name="Yuan T.T."/>
            <person name="Jiang B.G."/>
            <person name="Yang W.F."/>
            <person name="Lam T.T."/>
            <person name="Chang Q.C."/>
            <person name="Ding S.J."/>
            <person name="Wang X.J."/>
            <person name="Zhu J.G."/>
            <person name="Ruan X.D."/>
            <person name="Zhao L."/>
            <person name="Wei J.T."/>
            <person name="Ye R.Z."/>
            <person name="Que T.C."/>
            <person name="Du C.H."/>
            <person name="Zhou Y.H."/>
            <person name="Cheng J.X."/>
            <person name="Dai P.F."/>
            <person name="Guo W.B."/>
            <person name="Han X.H."/>
            <person name="Huang E.J."/>
            <person name="Li L.F."/>
            <person name="Wei W."/>
            <person name="Gao Y.C."/>
            <person name="Liu J.Z."/>
            <person name="Shao H.Z."/>
            <person name="Wang X."/>
            <person name="Wang C.C."/>
            <person name="Yang T.C."/>
            <person name="Huo Q.B."/>
            <person name="Li W."/>
            <person name="Chen H.Y."/>
            <person name="Chen S.E."/>
            <person name="Zhou L.G."/>
            <person name="Ni X.B."/>
            <person name="Tian J.H."/>
            <person name="Sheng Y."/>
            <person name="Liu T."/>
            <person name="Pan Y.S."/>
            <person name="Xia L.Y."/>
            <person name="Li J."/>
            <person name="Zhao F."/>
            <person name="Cao W.C."/>
        </authorList>
    </citation>
    <scope>NUCLEOTIDE SEQUENCE [LARGE SCALE GENOMIC DNA]</scope>
    <source>
        <strain evidence="1">Iper-2018</strain>
    </source>
</reference>
<dbReference type="EMBL" id="JABSTQ010002237">
    <property type="protein sequence ID" value="KAG0444282.1"/>
    <property type="molecule type" value="Genomic_DNA"/>
</dbReference>
<feature type="non-terminal residue" evidence="1">
    <location>
        <position position="101"/>
    </location>
</feature>